<evidence type="ECO:0008006" key="4">
    <source>
        <dbReference type="Google" id="ProtNLM"/>
    </source>
</evidence>
<evidence type="ECO:0000313" key="3">
    <source>
        <dbReference type="Proteomes" id="UP000706525"/>
    </source>
</evidence>
<evidence type="ECO:0000256" key="1">
    <source>
        <dbReference type="SAM" id="MobiDB-lite"/>
    </source>
</evidence>
<dbReference type="EMBL" id="CAJZAG010000007">
    <property type="protein sequence ID" value="CAG9177770.1"/>
    <property type="molecule type" value="Genomic_DNA"/>
</dbReference>
<comment type="caution">
    <text evidence="2">The sequence shown here is derived from an EMBL/GenBank/DDBJ whole genome shotgun (WGS) entry which is preliminary data.</text>
</comment>
<feature type="compositionally biased region" description="Polar residues" evidence="1">
    <location>
        <begin position="1"/>
        <end position="17"/>
    </location>
</feature>
<keyword evidence="3" id="KW-1185">Reference proteome</keyword>
<protein>
    <recommendedName>
        <fullName evidence="4">Phage tail protein</fullName>
    </recommendedName>
</protein>
<dbReference type="RefSeq" id="WP_223991227.1">
    <property type="nucleotide sequence ID" value="NZ_CAJZAG010000007.1"/>
</dbReference>
<gene>
    <name evidence="2" type="ORF">LMG32289_03901</name>
</gene>
<organism evidence="2 3">
    <name type="scientific">Cupriavidus pampae</name>
    <dbReference type="NCBI Taxonomy" id="659251"/>
    <lineage>
        <taxon>Bacteria</taxon>
        <taxon>Pseudomonadati</taxon>
        <taxon>Pseudomonadota</taxon>
        <taxon>Betaproteobacteria</taxon>
        <taxon>Burkholderiales</taxon>
        <taxon>Burkholderiaceae</taxon>
        <taxon>Cupriavidus</taxon>
    </lineage>
</organism>
<sequence>MSKQTIALGTPPTGSDGDTSRVAFGKSNNNFDELYKRAQSQLDKSIAGAAGVVTLTALEALNGCINLSGLITGDKEVVLPADVTQMWVVRNSTTGNFRVLVRSASGIGVVLQQGTSDILLADGAGILSATTGVAAAAKQPVRRNLFRNAQWKINQRGYVSGTATTSALQNTYDGWRVVVSGQAVILNGDTATAPAGGMEQVVEAADLDAGSYVMTWEGSAVGFVGTTQVVSGSPFTLNGGGNVNFRFANGFVRRPALSRGTSALPFEPREFASDLAICKRYTNLLYDIGATVPFASGIAVDVNNAVAYIPIPEMYATPTGFILSGSAIAQTNVGAIGLAQATGRSKSVASLVFSTTATMSVWSAVFASSQAAGFKFLLVAEPT</sequence>
<evidence type="ECO:0000313" key="2">
    <source>
        <dbReference type="EMBL" id="CAG9177770.1"/>
    </source>
</evidence>
<feature type="region of interest" description="Disordered" evidence="1">
    <location>
        <begin position="1"/>
        <end position="21"/>
    </location>
</feature>
<name>A0ABM8XCF1_9BURK</name>
<accession>A0ABM8XCF1</accession>
<reference evidence="2 3" key="1">
    <citation type="submission" date="2021-08" db="EMBL/GenBank/DDBJ databases">
        <authorList>
            <person name="Peeters C."/>
        </authorList>
    </citation>
    <scope>NUCLEOTIDE SEQUENCE [LARGE SCALE GENOMIC DNA]</scope>
    <source>
        <strain evidence="2 3">LMG 32289</strain>
    </source>
</reference>
<proteinExistence type="predicted"/>
<dbReference type="Proteomes" id="UP000706525">
    <property type="component" value="Unassembled WGS sequence"/>
</dbReference>